<gene>
    <name evidence="7" type="ORF">ACFFQA_11020</name>
</gene>
<name>A0ABV5ZU93_9PSEU</name>
<evidence type="ECO:0000256" key="2">
    <source>
        <dbReference type="ARBA" id="ARBA00023015"/>
    </source>
</evidence>
<feature type="DNA-binding region" description="OmpR/PhoB-type" evidence="5">
    <location>
        <begin position="1"/>
        <end position="98"/>
    </location>
</feature>
<keyword evidence="3 5" id="KW-0238">DNA-binding</keyword>
<dbReference type="PROSITE" id="PS51755">
    <property type="entry name" value="OMPR_PHOB"/>
    <property type="match status" value="1"/>
</dbReference>
<dbReference type="PANTHER" id="PTHR35807">
    <property type="entry name" value="TRANSCRIPTIONAL REGULATOR REDD-RELATED"/>
    <property type="match status" value="1"/>
</dbReference>
<dbReference type="Gene3D" id="1.25.40.10">
    <property type="entry name" value="Tetratricopeptide repeat domain"/>
    <property type="match status" value="1"/>
</dbReference>
<protein>
    <submittedName>
        <fullName evidence="7">BTAD domain-containing putative transcriptional regulator</fullName>
    </submittedName>
</protein>
<dbReference type="SMART" id="SM01043">
    <property type="entry name" value="BTAD"/>
    <property type="match status" value="1"/>
</dbReference>
<reference evidence="7 8" key="1">
    <citation type="submission" date="2024-09" db="EMBL/GenBank/DDBJ databases">
        <authorList>
            <person name="Sun Q."/>
            <person name="Mori K."/>
        </authorList>
    </citation>
    <scope>NUCLEOTIDE SEQUENCE [LARGE SCALE GENOMIC DNA]</scope>
    <source>
        <strain evidence="7 8">TBRC 7907</strain>
    </source>
</reference>
<evidence type="ECO:0000256" key="1">
    <source>
        <dbReference type="ARBA" id="ARBA00005820"/>
    </source>
</evidence>
<dbReference type="Proteomes" id="UP001589693">
    <property type="component" value="Unassembled WGS sequence"/>
</dbReference>
<dbReference type="PRINTS" id="PR00364">
    <property type="entry name" value="DISEASERSIST"/>
</dbReference>
<dbReference type="CDD" id="cd15831">
    <property type="entry name" value="BTAD"/>
    <property type="match status" value="1"/>
</dbReference>
<evidence type="ECO:0000256" key="3">
    <source>
        <dbReference type="ARBA" id="ARBA00023125"/>
    </source>
</evidence>
<evidence type="ECO:0000256" key="5">
    <source>
        <dbReference type="PROSITE-ProRule" id="PRU01091"/>
    </source>
</evidence>
<organism evidence="7 8">
    <name type="scientific">Allokutzneria oryzae</name>
    <dbReference type="NCBI Taxonomy" id="1378989"/>
    <lineage>
        <taxon>Bacteria</taxon>
        <taxon>Bacillati</taxon>
        <taxon>Actinomycetota</taxon>
        <taxon>Actinomycetes</taxon>
        <taxon>Pseudonocardiales</taxon>
        <taxon>Pseudonocardiaceae</taxon>
        <taxon>Allokutzneria</taxon>
    </lineage>
</organism>
<keyword evidence="4" id="KW-0804">Transcription</keyword>
<dbReference type="SMART" id="SM00862">
    <property type="entry name" value="Trans_reg_C"/>
    <property type="match status" value="1"/>
</dbReference>
<keyword evidence="2" id="KW-0805">Transcription regulation</keyword>
<dbReference type="Gene3D" id="1.10.10.10">
    <property type="entry name" value="Winged helix-like DNA-binding domain superfamily/Winged helix DNA-binding domain"/>
    <property type="match status" value="1"/>
</dbReference>
<dbReference type="Pfam" id="PF00486">
    <property type="entry name" value="Trans_reg_C"/>
    <property type="match status" value="1"/>
</dbReference>
<dbReference type="InterPro" id="IPR051677">
    <property type="entry name" value="AfsR-DnrI-RedD_regulator"/>
</dbReference>
<comment type="similarity">
    <text evidence="1">Belongs to the AfsR/DnrI/RedD regulatory family.</text>
</comment>
<evidence type="ECO:0000313" key="7">
    <source>
        <dbReference type="EMBL" id="MFB9904461.1"/>
    </source>
</evidence>
<dbReference type="InterPro" id="IPR027417">
    <property type="entry name" value="P-loop_NTPase"/>
</dbReference>
<proteinExistence type="inferred from homology"/>
<dbReference type="PANTHER" id="PTHR35807:SF1">
    <property type="entry name" value="TRANSCRIPTIONAL REGULATOR REDD"/>
    <property type="match status" value="1"/>
</dbReference>
<dbReference type="InterPro" id="IPR005158">
    <property type="entry name" value="BTAD"/>
</dbReference>
<dbReference type="RefSeq" id="WP_377851660.1">
    <property type="nucleotide sequence ID" value="NZ_JBHLZU010000009.1"/>
</dbReference>
<dbReference type="SUPFAM" id="SSF48452">
    <property type="entry name" value="TPR-like"/>
    <property type="match status" value="1"/>
</dbReference>
<dbReference type="InterPro" id="IPR011990">
    <property type="entry name" value="TPR-like_helical_dom_sf"/>
</dbReference>
<dbReference type="EMBL" id="JBHLZU010000009">
    <property type="protein sequence ID" value="MFB9904461.1"/>
    <property type="molecule type" value="Genomic_DNA"/>
</dbReference>
<dbReference type="Gene3D" id="3.40.50.300">
    <property type="entry name" value="P-loop containing nucleotide triphosphate hydrolases"/>
    <property type="match status" value="1"/>
</dbReference>
<evidence type="ECO:0000259" key="6">
    <source>
        <dbReference type="PROSITE" id="PS51755"/>
    </source>
</evidence>
<dbReference type="SUPFAM" id="SSF52540">
    <property type="entry name" value="P-loop containing nucleoside triphosphate hydrolases"/>
    <property type="match status" value="1"/>
</dbReference>
<comment type="caution">
    <text evidence="7">The sequence shown here is derived from an EMBL/GenBank/DDBJ whole genome shotgun (WGS) entry which is preliminary data.</text>
</comment>
<accession>A0ABV5ZU93</accession>
<keyword evidence="8" id="KW-1185">Reference proteome</keyword>
<evidence type="ECO:0000313" key="8">
    <source>
        <dbReference type="Proteomes" id="UP001589693"/>
    </source>
</evidence>
<dbReference type="Pfam" id="PF03704">
    <property type="entry name" value="BTAD"/>
    <property type="match status" value="1"/>
</dbReference>
<sequence>MGDRLDFTVLGPLEVASGGVAVPISGQRQRTVLAMLLLSPGRVVSVDSLVEAVWDDRPPATGRTQIAICVAGLRKTFKAAGCADDVIVTRAPGYLLLPEGHRIDALEFERRIDEAQRLEQQGRAGDAARSFAAALGQWRGPALSGVTGRFVEPAAARLEELRLTAYEQSTALRLAAGEHRELIGELTGLVKQHPLREQVRAHLMLAQYRSGRRAEALESFREGRALFVDELGLEPGKVLRELHDAILCDDPVLTPVVQDLAPVAVEARVVPAQLPPSTTRFAGRQAELSTLNGLLSLSDNGSALPVGYITGMPGIGKTELALQWAHRVAARFPDGQLFVDLCGYDRDRAPLSSLDVLAGFLRALGVTDAGIPVELSERAALYRSLLGGKRVLVVLDNAASYAQVRPLLPGDGDCCVLVTGRDQLSELLGGPGSVRLRLGRLGAEESAELVRRVAAPGGGGDPADAVRIAELCAGLPLALRVATARLLSKPHWNLAHLVRLLEDRRRRLDELSVGERGGLRAAFEPSYHRLSPDAARLFRRIGVLDVPHFAAWAGAALLDCGVPEAEKLLEELLDAHLLEVQLSEVDGSVRYRVNPLLHVFANECAIIEENPGERSAACERAFGAWLDLASAARESAMGAFAPPGRVATWFSPEEVGELAGDPARWMRTERHAVLAVVRQSMRMGLVLLAWNLATCAQAVLAGSRVGAEERQLTQLLGELAS</sequence>
<dbReference type="InterPro" id="IPR001867">
    <property type="entry name" value="OmpR/PhoB-type_DNA-bd"/>
</dbReference>
<dbReference type="InterPro" id="IPR016032">
    <property type="entry name" value="Sig_transdc_resp-reg_C-effctor"/>
</dbReference>
<dbReference type="SUPFAM" id="SSF46894">
    <property type="entry name" value="C-terminal effector domain of the bipartite response regulators"/>
    <property type="match status" value="1"/>
</dbReference>
<evidence type="ECO:0000256" key="4">
    <source>
        <dbReference type="ARBA" id="ARBA00023163"/>
    </source>
</evidence>
<feature type="domain" description="OmpR/PhoB-type" evidence="6">
    <location>
        <begin position="1"/>
        <end position="98"/>
    </location>
</feature>
<dbReference type="InterPro" id="IPR036388">
    <property type="entry name" value="WH-like_DNA-bd_sf"/>
</dbReference>